<keyword evidence="2 6" id="KW-0812">Transmembrane</keyword>
<proteinExistence type="predicted"/>
<organism evidence="8 9">
    <name type="scientific">Podospora fimiseda</name>
    <dbReference type="NCBI Taxonomy" id="252190"/>
    <lineage>
        <taxon>Eukaryota</taxon>
        <taxon>Fungi</taxon>
        <taxon>Dikarya</taxon>
        <taxon>Ascomycota</taxon>
        <taxon>Pezizomycotina</taxon>
        <taxon>Sordariomycetes</taxon>
        <taxon>Sordariomycetidae</taxon>
        <taxon>Sordariales</taxon>
        <taxon>Podosporaceae</taxon>
        <taxon>Podospora</taxon>
    </lineage>
</organism>
<name>A0AAN7BMM9_9PEZI</name>
<feature type="chain" id="PRO_5042979460" description="Mid2 domain-containing protein" evidence="7">
    <location>
        <begin position="23"/>
        <end position="410"/>
    </location>
</feature>
<feature type="transmembrane region" description="Helical" evidence="6">
    <location>
        <begin position="193"/>
        <end position="218"/>
    </location>
</feature>
<feature type="region of interest" description="Disordered" evidence="5">
    <location>
        <begin position="337"/>
        <end position="376"/>
    </location>
</feature>
<gene>
    <name evidence="8" type="ORF">QBC38DRAFT_238728</name>
</gene>
<evidence type="ECO:0000256" key="5">
    <source>
        <dbReference type="SAM" id="MobiDB-lite"/>
    </source>
</evidence>
<dbReference type="PANTHER" id="PTHR15549:SF30">
    <property type="entry name" value="MID2 DOMAIN-CONTAINING PROTEIN"/>
    <property type="match status" value="1"/>
</dbReference>
<dbReference type="EMBL" id="MU865353">
    <property type="protein sequence ID" value="KAK4226154.1"/>
    <property type="molecule type" value="Genomic_DNA"/>
</dbReference>
<evidence type="ECO:0000256" key="2">
    <source>
        <dbReference type="ARBA" id="ARBA00022692"/>
    </source>
</evidence>
<evidence type="ECO:0000313" key="9">
    <source>
        <dbReference type="Proteomes" id="UP001301958"/>
    </source>
</evidence>
<dbReference type="GO" id="GO:0071944">
    <property type="term" value="C:cell periphery"/>
    <property type="evidence" value="ECO:0007669"/>
    <property type="project" value="UniProtKB-ARBA"/>
</dbReference>
<evidence type="ECO:0000256" key="1">
    <source>
        <dbReference type="ARBA" id="ARBA00004167"/>
    </source>
</evidence>
<dbReference type="PANTHER" id="PTHR15549">
    <property type="entry name" value="PAIRED IMMUNOGLOBULIN-LIKE TYPE 2 RECEPTOR"/>
    <property type="match status" value="1"/>
</dbReference>
<feature type="compositionally biased region" description="Low complexity" evidence="5">
    <location>
        <begin position="144"/>
        <end position="172"/>
    </location>
</feature>
<keyword evidence="9" id="KW-1185">Reference proteome</keyword>
<dbReference type="AlphaFoldDB" id="A0AAN7BMM9"/>
<accession>A0AAN7BMM9</accession>
<reference evidence="8" key="2">
    <citation type="submission" date="2023-05" db="EMBL/GenBank/DDBJ databases">
        <authorList>
            <consortium name="Lawrence Berkeley National Laboratory"/>
            <person name="Steindorff A."/>
            <person name="Hensen N."/>
            <person name="Bonometti L."/>
            <person name="Westerberg I."/>
            <person name="Brannstrom I.O."/>
            <person name="Guillou S."/>
            <person name="Cros-Aarteil S."/>
            <person name="Calhoun S."/>
            <person name="Haridas S."/>
            <person name="Kuo A."/>
            <person name="Mondo S."/>
            <person name="Pangilinan J."/>
            <person name="Riley R."/>
            <person name="Labutti K."/>
            <person name="Andreopoulos B."/>
            <person name="Lipzen A."/>
            <person name="Chen C."/>
            <person name="Yanf M."/>
            <person name="Daum C."/>
            <person name="Ng V."/>
            <person name="Clum A."/>
            <person name="Ohm R."/>
            <person name="Martin F."/>
            <person name="Silar P."/>
            <person name="Natvig D."/>
            <person name="Lalanne C."/>
            <person name="Gautier V."/>
            <person name="Ament-Velasquez S.L."/>
            <person name="Kruys A."/>
            <person name="Hutchinson M.I."/>
            <person name="Powell A.J."/>
            <person name="Barry K."/>
            <person name="Miller A.N."/>
            <person name="Grigoriev I.V."/>
            <person name="Debuchy R."/>
            <person name="Gladieux P."/>
            <person name="Thoren M.H."/>
            <person name="Johannesson H."/>
        </authorList>
    </citation>
    <scope>NUCLEOTIDE SEQUENCE</scope>
    <source>
        <strain evidence="8">CBS 990.96</strain>
    </source>
</reference>
<dbReference type="Proteomes" id="UP001301958">
    <property type="component" value="Unassembled WGS sequence"/>
</dbReference>
<feature type="region of interest" description="Disordered" evidence="5">
    <location>
        <begin position="139"/>
        <end position="191"/>
    </location>
</feature>
<protein>
    <recommendedName>
        <fullName evidence="10">Mid2 domain-containing protein</fullName>
    </recommendedName>
</protein>
<comment type="caution">
    <text evidence="8">The sequence shown here is derived from an EMBL/GenBank/DDBJ whole genome shotgun (WGS) entry which is preliminary data.</text>
</comment>
<evidence type="ECO:0000256" key="3">
    <source>
        <dbReference type="ARBA" id="ARBA00022989"/>
    </source>
</evidence>
<evidence type="ECO:0000256" key="6">
    <source>
        <dbReference type="SAM" id="Phobius"/>
    </source>
</evidence>
<dbReference type="GO" id="GO:0016020">
    <property type="term" value="C:membrane"/>
    <property type="evidence" value="ECO:0007669"/>
    <property type="project" value="UniProtKB-SubCell"/>
</dbReference>
<evidence type="ECO:0008006" key="10">
    <source>
        <dbReference type="Google" id="ProtNLM"/>
    </source>
</evidence>
<evidence type="ECO:0000313" key="8">
    <source>
        <dbReference type="EMBL" id="KAK4226154.1"/>
    </source>
</evidence>
<dbReference type="InterPro" id="IPR051694">
    <property type="entry name" value="Immunoregulatory_rcpt-like"/>
</dbReference>
<comment type="subcellular location">
    <subcellularLocation>
        <location evidence="1">Membrane</location>
        <topology evidence="1">Single-pass membrane protein</topology>
    </subcellularLocation>
</comment>
<evidence type="ECO:0000256" key="4">
    <source>
        <dbReference type="ARBA" id="ARBA00023136"/>
    </source>
</evidence>
<evidence type="ECO:0000256" key="7">
    <source>
        <dbReference type="SAM" id="SignalP"/>
    </source>
</evidence>
<keyword evidence="7" id="KW-0732">Signal</keyword>
<feature type="compositionally biased region" description="Basic and acidic residues" evidence="5">
    <location>
        <begin position="364"/>
        <end position="376"/>
    </location>
</feature>
<feature type="signal peptide" evidence="7">
    <location>
        <begin position="1"/>
        <end position="22"/>
    </location>
</feature>
<feature type="compositionally biased region" description="Low complexity" evidence="5">
    <location>
        <begin position="180"/>
        <end position="191"/>
    </location>
</feature>
<keyword evidence="3 6" id="KW-1133">Transmembrane helix</keyword>
<keyword evidence="4 6" id="KW-0472">Membrane</keyword>
<sequence length="410" mass="43362">MPGSRLTLRFATLTLFVGLTLAIPATEIFKRQDTCLQNFKPCAGSGLPGFFCCPNDQICVVLAASTTILCCPQGRSCKKIRPLACDISLQDGQKNPDAIVKTTALKGTLTRCGQECCPFGYNCEDGQCVMNANQNVAPSQSGISSSTRTPTSTSSPTTTGTRTGGTTTPTGTKSADNDSTTTATPQQQTGPPIAGIAGGAAAGAVILIIIAVIAFIFLRKRKSASNSKSGSPLKLSRSTSSFGNIISGPIVQENSTIRTDFARVVPPPQDNNDQGGSVTGAMLDSDSMFYSPPQQPNAARLSSVAYGSPPTYPDPYARMPTMPNDVDDYYEDMYPPQTPRRGNPREPSSVSINVFADPNITPDRTPETGKGDDTRRYTDMTTFTRMLDSADLSGVARGEPYVYGQGPGGR</sequence>
<reference evidence="8" key="1">
    <citation type="journal article" date="2023" name="Mol. Phylogenet. Evol.">
        <title>Genome-scale phylogeny and comparative genomics of the fungal order Sordariales.</title>
        <authorList>
            <person name="Hensen N."/>
            <person name="Bonometti L."/>
            <person name="Westerberg I."/>
            <person name="Brannstrom I.O."/>
            <person name="Guillou S."/>
            <person name="Cros-Aarteil S."/>
            <person name="Calhoun S."/>
            <person name="Haridas S."/>
            <person name="Kuo A."/>
            <person name="Mondo S."/>
            <person name="Pangilinan J."/>
            <person name="Riley R."/>
            <person name="LaButti K."/>
            <person name="Andreopoulos B."/>
            <person name="Lipzen A."/>
            <person name="Chen C."/>
            <person name="Yan M."/>
            <person name="Daum C."/>
            <person name="Ng V."/>
            <person name="Clum A."/>
            <person name="Steindorff A."/>
            <person name="Ohm R.A."/>
            <person name="Martin F."/>
            <person name="Silar P."/>
            <person name="Natvig D.O."/>
            <person name="Lalanne C."/>
            <person name="Gautier V."/>
            <person name="Ament-Velasquez S.L."/>
            <person name="Kruys A."/>
            <person name="Hutchinson M.I."/>
            <person name="Powell A.J."/>
            <person name="Barry K."/>
            <person name="Miller A.N."/>
            <person name="Grigoriev I.V."/>
            <person name="Debuchy R."/>
            <person name="Gladieux P."/>
            <person name="Hiltunen Thoren M."/>
            <person name="Johannesson H."/>
        </authorList>
    </citation>
    <scope>NUCLEOTIDE SEQUENCE</scope>
    <source>
        <strain evidence="8">CBS 990.96</strain>
    </source>
</reference>